<dbReference type="Proteomes" id="UP001412239">
    <property type="component" value="Unassembled WGS sequence"/>
</dbReference>
<proteinExistence type="predicted"/>
<organism evidence="2 3">
    <name type="scientific">Tuber aestivum</name>
    <name type="common">summer truffle</name>
    <dbReference type="NCBI Taxonomy" id="59557"/>
    <lineage>
        <taxon>Eukaryota</taxon>
        <taxon>Fungi</taxon>
        <taxon>Dikarya</taxon>
        <taxon>Ascomycota</taxon>
        <taxon>Pezizomycotina</taxon>
        <taxon>Pezizomycetes</taxon>
        <taxon>Pezizales</taxon>
        <taxon>Tuberaceae</taxon>
        <taxon>Tuber</taxon>
    </lineage>
</organism>
<evidence type="ECO:0000313" key="2">
    <source>
        <dbReference type="EMBL" id="CUS14994.1"/>
    </source>
</evidence>
<gene>
    <name evidence="2" type="ORF">GSTUAT00000888001</name>
</gene>
<feature type="compositionally biased region" description="Polar residues" evidence="1">
    <location>
        <begin position="237"/>
        <end position="246"/>
    </location>
</feature>
<evidence type="ECO:0000313" key="3">
    <source>
        <dbReference type="Proteomes" id="UP001412239"/>
    </source>
</evidence>
<feature type="compositionally biased region" description="Polar residues" evidence="1">
    <location>
        <begin position="306"/>
        <end position="330"/>
    </location>
</feature>
<dbReference type="EMBL" id="LN890953">
    <property type="protein sequence ID" value="CUS14994.1"/>
    <property type="molecule type" value="Genomic_DNA"/>
</dbReference>
<evidence type="ECO:0000256" key="1">
    <source>
        <dbReference type="SAM" id="MobiDB-lite"/>
    </source>
</evidence>
<sequence length="453" mass="47985">MATWLPLPPLPGNKVCELPFSGKGIKNTSAVSRARRQKSGNGAGNGLSIEAQNTEILVIGGSSHCVGDRTGAGGSTKRARRQDNLPPAGRAVGEAVATITDSTLVEPATNTQRLPSLAQKSIQPSCNPLGVLPPSEECLSKKAAAPYPTQSAMPSVPEPTSSLRQALPGGLSRGTVSAAGRYSRGVSVAPGLEGDSTPVTARWRSNASVGWLPRRAFVPAPPNPEPPNQMCERSYEHSGNSDSSPRVTPASPRPHVPVDQCKESNHLWRFHSHTHRAQRTGDRRWNIAAERSRSWNQGPDGFEPSKTCNQSLSRTAPSGMASTMRWSSSRAKPGLPESLHPGNSLPALRSSNQQHENSVCKASTDPIPKTTSEASAGSCRLVESETASLCPVHDPMDPPSASPVAEATQSGGLTIKEGYAPGQDSANHAVVATDERTKRWAEILLEAFLEVEN</sequence>
<reference evidence="2" key="1">
    <citation type="submission" date="2015-10" db="EMBL/GenBank/DDBJ databases">
        <authorList>
            <person name="Regsiter A."/>
            <person name="william w."/>
        </authorList>
    </citation>
    <scope>NUCLEOTIDE SEQUENCE</scope>
    <source>
        <strain evidence="2">Montdore</strain>
    </source>
</reference>
<feature type="region of interest" description="Disordered" evidence="1">
    <location>
        <begin position="291"/>
        <end position="378"/>
    </location>
</feature>
<keyword evidence="3" id="KW-1185">Reference proteome</keyword>
<name>A0A292Q6F8_9PEZI</name>
<dbReference type="AlphaFoldDB" id="A0A292Q6F8"/>
<feature type="compositionally biased region" description="Polar residues" evidence="1">
    <location>
        <begin position="349"/>
        <end position="361"/>
    </location>
</feature>
<protein>
    <submittedName>
        <fullName evidence="2">Uncharacterized protein</fullName>
    </submittedName>
</protein>
<accession>A0A292Q6F8</accession>
<feature type="region of interest" description="Disordered" evidence="1">
    <location>
        <begin position="218"/>
        <end position="259"/>
    </location>
</feature>